<evidence type="ECO:0000313" key="2">
    <source>
        <dbReference type="EMBL" id="MBB3972634.1"/>
    </source>
</evidence>
<feature type="compositionally biased region" description="Gly residues" evidence="1">
    <location>
        <begin position="22"/>
        <end position="32"/>
    </location>
</feature>
<dbReference type="PANTHER" id="PTHR43881">
    <property type="entry name" value="GAMMA-GLUTAMYLTRANSPEPTIDASE (AFU_ORTHOLOGUE AFUA_4G13580)"/>
    <property type="match status" value="1"/>
</dbReference>
<proteinExistence type="predicted"/>
<dbReference type="InterPro" id="IPR052896">
    <property type="entry name" value="GGT-like_enzyme"/>
</dbReference>
<dbReference type="AlphaFoldDB" id="A0A7W6GGE3"/>
<evidence type="ECO:0000313" key="3">
    <source>
        <dbReference type="Proteomes" id="UP000528964"/>
    </source>
</evidence>
<gene>
    <name evidence="2" type="ORF">GGR24_001291</name>
</gene>
<keyword evidence="3" id="KW-1185">Reference proteome</keyword>
<feature type="region of interest" description="Disordered" evidence="1">
    <location>
        <begin position="1"/>
        <end position="35"/>
    </location>
</feature>
<evidence type="ECO:0000256" key="1">
    <source>
        <dbReference type="SAM" id="MobiDB-lite"/>
    </source>
</evidence>
<dbReference type="Gene3D" id="3.60.20.40">
    <property type="match status" value="1"/>
</dbReference>
<dbReference type="Pfam" id="PF01019">
    <property type="entry name" value="G_glu_transpept"/>
    <property type="match status" value="1"/>
</dbReference>
<keyword evidence="2" id="KW-0808">Transferase</keyword>
<dbReference type="InterPro" id="IPR043137">
    <property type="entry name" value="GGT_ssub_C"/>
</dbReference>
<comment type="caution">
    <text evidence="2">The sequence shown here is derived from an EMBL/GenBank/DDBJ whole genome shotgun (WGS) entry which is preliminary data.</text>
</comment>
<dbReference type="InterPro" id="IPR029055">
    <property type="entry name" value="Ntn_hydrolases_N"/>
</dbReference>
<protein>
    <submittedName>
        <fullName evidence="2">Gamma-glutamyltranspeptidase/glutathione hydrolase</fullName>
        <ecNumber evidence="2">2.3.2.2</ecNumber>
        <ecNumber evidence="2">3.4.19.13</ecNumber>
    </submittedName>
</protein>
<keyword evidence="2" id="KW-0378">Hydrolase</keyword>
<dbReference type="EC" id="2.3.2.2" evidence="2"/>
<keyword evidence="2" id="KW-0012">Acyltransferase</keyword>
<dbReference type="EMBL" id="JACIDR010000002">
    <property type="protein sequence ID" value="MBB3972634.1"/>
    <property type="molecule type" value="Genomic_DNA"/>
</dbReference>
<dbReference type="PRINTS" id="PR01210">
    <property type="entry name" value="GGTRANSPTASE"/>
</dbReference>
<dbReference type="SUPFAM" id="SSF56235">
    <property type="entry name" value="N-terminal nucleophile aminohydrolases (Ntn hydrolases)"/>
    <property type="match status" value="1"/>
</dbReference>
<dbReference type="GO" id="GO:0103068">
    <property type="term" value="F:leukotriene C4 gamma-glutamyl transferase activity"/>
    <property type="evidence" value="ECO:0007669"/>
    <property type="project" value="UniProtKB-EC"/>
</dbReference>
<organism evidence="2 3">
    <name type="scientific">Hansschlegelia beijingensis</name>
    <dbReference type="NCBI Taxonomy" id="1133344"/>
    <lineage>
        <taxon>Bacteria</taxon>
        <taxon>Pseudomonadati</taxon>
        <taxon>Pseudomonadota</taxon>
        <taxon>Alphaproteobacteria</taxon>
        <taxon>Hyphomicrobiales</taxon>
        <taxon>Methylopilaceae</taxon>
        <taxon>Hansschlegelia</taxon>
    </lineage>
</organism>
<dbReference type="InterPro" id="IPR043138">
    <property type="entry name" value="GGT_lsub"/>
</dbReference>
<dbReference type="EC" id="3.4.19.13" evidence="2"/>
<dbReference type="GO" id="GO:0036374">
    <property type="term" value="F:glutathione hydrolase activity"/>
    <property type="evidence" value="ECO:0007669"/>
    <property type="project" value="UniProtKB-EC"/>
</dbReference>
<sequence>MRKGRGQEGAGAELRDHDGEVRGGSVGAGPLGRNGAPAAGVVRPQLATSRAGMVTSPHTLASQVGARVLREGGDAIEAAVAIGAALAVTYPHFCGIGGDAIWMIADRGGRRATIMGIGQAPMRLPAHDGPIPLRGPASTSSSACAVDAWRVALEFSKANWGGRRSLAELMEPAIGFAEEGFPLSPSQAFWTGFRKSDLPDWPGFRKTFLPGGEPPRAGQTFVQKELAESLRLIARNGPRDFYEGELAERLARGLAEAGSPLTAQDLKATRASLEEPVALDYRGLTLLAPPPPTQGIATLAIMGVLSRFDLAAVEEGSVEYYHLCVEAVKQAFLDRGRIADPRAVRLPDDLWLGAGLLDRKAAAIDLNRATPWPAVFRTGDTVFFGATDAEGRSVSVLQSTYFDWGSGVVVGDTGVLWQNRGAAFSADPRDPNVIAPAKRPFYTLNPGMALKDGMPRLIYGTQGADGQPQTLAVLLTRLIDYGLDPAEALARPRFLLGRTFSDSRDTLKLEASVGPAAFAALGRMGHETSVIDANSPLAGQAGAILIGDDGLIQGAHDPRSDGEAVGI</sequence>
<name>A0A7W6GGE3_9HYPH</name>
<dbReference type="Gene3D" id="1.10.246.130">
    <property type="match status" value="1"/>
</dbReference>
<dbReference type="Proteomes" id="UP000528964">
    <property type="component" value="Unassembled WGS sequence"/>
</dbReference>
<accession>A0A7W6GGE3</accession>
<reference evidence="2 3" key="1">
    <citation type="submission" date="2020-08" db="EMBL/GenBank/DDBJ databases">
        <title>Genomic Encyclopedia of Type Strains, Phase IV (KMG-IV): sequencing the most valuable type-strain genomes for metagenomic binning, comparative biology and taxonomic classification.</title>
        <authorList>
            <person name="Goeker M."/>
        </authorList>
    </citation>
    <scope>NUCLEOTIDE SEQUENCE [LARGE SCALE GENOMIC DNA]</scope>
    <source>
        <strain evidence="2 3">DSM 25481</strain>
    </source>
</reference>
<dbReference type="PANTHER" id="PTHR43881:SF5">
    <property type="entry name" value="GAMMA-GLUTAMYLTRANSPEPTIDASE"/>
    <property type="match status" value="1"/>
</dbReference>